<dbReference type="PANTHER" id="PTHR14949">
    <property type="entry name" value="EGF-LIKE-DOMAIN, MULTIPLE 7, 8"/>
    <property type="match status" value="1"/>
</dbReference>
<sequence length="2990" mass="325563">MKTIRIRQNKLKKKKKTLLAIDKIFITYKDKIVNFELEQGTSKRGKKSKKPQSKISVGEKSLGVWKKKTKVDESLGDIVMKTINAKTISVEVDMLGFKLEVTRGSIFFKLKLIIDNKLRDHSGLCKWVPSSITDIPYGEYESYSLPEPLSDAQSGTDTEVGKDFSSSDYFDISNVAGKESGYALCCSDASVNAKQFQLFNDDELTVSFYLKSCPDCYGVVFSYKANNEVPISLDNMKNGLEISYGKKKTYRSDIQLEKNVWHFIALTWSKRLKEINLYVIAENKPSNPKTFKIEKFVGKPFLKGGALSLGKFQISGQEKKWKKPNEFVGCYDSLGFAYIALTLTQVQSLYSKSPSSVKSYLGSSNFYYYDFDEDPYESNGYLENDLSDGEIEGLFKGMASQFKIENKKPLNNCYQRTSDAPITDSSIEQTYNVKSARRRRSLQLDDREITHVLRFAANKMDRVRRATVTYDYNALCDRVFTSTSSSSLASTCSETVMLPTRSVALWECYDANGDGDDIADAIGGFASDCETTLGLNYFPATETCREFEDDFNLYPYMGEVCSPNCSFGGIESSSSQCKCDDGYWDSSCSSVCPGGATNPCNGFDTCDQVTGECRCPINMQGSDNCTICSPGWYGDDCEITDNEAESGLNTSLALLGQLGNVYTLDGLTYPIKTQGELLLLAISDNIVIQGKFITCYTNYSCTPFISARIGDSSNGFATITVQSSIYYNEKPYVYINEVQTVLDTAAFFRGFKIYRSNFFEVTIDVKDIILFTVRTVGQYLHLSTKMDNLIVSKTSGLLSGGLHTDTVAKMDHLYNSSYTEFAICNDTALSQSVLGSESSNVLALTSYTQAFGNDLTFSTTRFEVTECDCVIYYPEAGFKNQTVGGYSLSFSKSSIHHENFEIDTSLYSELTFEIQVKTDTGNDSGVLFAFTSDMGFAMISGSTSLEIHTFIDNNHTIHDTELSMDASDWNKIVFTYDTATGESYVYVIYGNGATSSTGSFELPSTIFNSPGTLSVGQWQAPSSASQYLFQNGFEGDLENFMIWSLIIEESQISQLHQMNPALASAMLIYSLQFNEGNGDTTMDSISSSNLKLPTYPWKAPEWKVSDLVYTSDDLSYLAFSFFTDKTLQSEANDLCGNALFDTNCVGMSNATLEVFYIECMQAISATKDLTSGYNAVLDAYTICESQNTFSSSEIVTFCASLDDEDRNGTSCTTSCPFGTVFANGTCSCFNGYYGTQCDSVCPGSSDSPCNDHGECQTDGACDCWWNWNGDSSCSSCSSDSNGDMTGPDCIILETTSLSSSSSKIGAVSSNGYFMTFDGQQISFVGETGAFILFSSSTLGVDIHVYQVGCSYGSCVAALSLESATTSVVIAPPGSGYAPIVYKNGEQITLDDTTVSIDNYITVSQDSLTDISVSITTLGTITVKVVVQEEFLQASVYTAPTVCQSATGILGACGSGTDYKTMTEAEIVEYIVDNFRLSSSVIFDALNAPVGNGTTITGYAIKFNKNSVMTKPLAYPSGFSLNELDFSLSLYWKPSSYGGFIVSYGKDIAFTIINTSPLKLQCQETVLETAVIPELDVWNQLVLTFRQQNGTIDLFHFGADSKITNEVLTFECMGLFEEGGTVMLGEYMPATESAYTYNTDFFVGVIDEVSVWKNPIPNTLIYQAHLLSTKVSGFTSELSQLISFTEGVGTVAYDEINGNNLILPNSPWQSPEWFVSDLGLQDLRSIDSSRYSTNNIDSEVEALCSVFFDDSAVTSDCSRVSSFIVWWYKQNCMITATLSGNVTDVTMSMVDYTSVCEVTGGSTDSLYDIICNLGIITQGWLNQKCSGCLFGYKEDGNCICYHGYYGTTCESVCPGGAATPCSGNGVCDNSGACQCSGRFDGTECNTCLTGWTGDECTIMKQAGFDPMNSVNTTILVAQVNLLGQLAMFDGAVVDMPLSGYYELMALASLDISLQGRFAVCESASILLSCMIGVVIEHKGIEYYISHEAYDQVSSVEIMTAVSTLTLYDSLELGDIFMKLESKATIKITMAGTDLAIKLSSISDRLLSTIALPKTEWETFKHDLSGIVTACDTEIAITAVNCSDVVRQDLCNSSFTIPTECEIPQTKDSLSEFISQQSYSNTGFMDFVEQKYLSPLEPNCLKYSGGNGMTASNVSLPSSDFALEMHVKPNQTGGILMTFDTNGDYVVLLNHDLTDQLVLHTAAKNYFTGLQLTVDDWNQISLAWRDASGVMEIYLADAEGVFTVYAAEIPDVFGGPGTLTLGQVTPGLSASISAGDFNGFIDEVRVWSRRHNPSVITENFRITVTDTTSDVSHSWNFNEGTGMSAYEHFSGSAMVPVSVAEAPKWVKSTLDLSQKQEFDIPQMTSSDTQNAEALAAAVDTCSNLIGEFSLNAVSSDMDTLMSVYEALCVQEIVNSNDTEQAAAIMASMADLYTSLTNSTDSPIQGLCNVIESLSSYIGAGGANCTSCNFGNFNEDGVCVCLDSHWGNSCDTICPVTDNGACNSHGVCDTVSGECNCHPRHYSGESTVEDYWKKFISGESLSVDAEYACGICSGDWVGKECAFAKATSTATELLTGMAYGSYLTTFGGMSFVHVSPGTYTLLKTDTVEVQALFIPCIGDNACRTMTELAMTSGTDSVHVQHSADGGNITVIVKEDGDIEYLSYPTEESFGSIQVKWTEHLYIELKSQGSSFVAYDSPLGLITNAQVPSGQVSSNNGLLGNLGDDWVSDIKCPNDNDDLTEEDVTVAYAGECIRKKYMPGNSFIDHEYGSQRLTSGGYSLRLSNNTGFAVENLTVDTGISDISFGFWAKAESSSNKRSTSSFTVLTVDAGIADIVFRVDSGYLVLDWGSTYETGIVFTPNTWQYLALTWANDGLAAVYVITEDTVQSKDPLDGLLHVGSTVDVQSLYMTAPTADMVTVDCIRSWKERKSLSESDTDSKSYCGPTSQTDKTLMLAVPFDEGNGTDISVLIYDTDANAATGTVKATLNGLVVLGSL</sequence>
<dbReference type="Proteomes" id="UP001164746">
    <property type="component" value="Chromosome 14"/>
</dbReference>
<dbReference type="InterPro" id="IPR013320">
    <property type="entry name" value="ConA-like_dom_sf"/>
</dbReference>
<accession>A0ABY7FZC5</accession>
<keyword evidence="1" id="KW-0732">Signal</keyword>
<dbReference type="PANTHER" id="PTHR14949:SF56">
    <property type="entry name" value="EGF-LIKE-DOMAIN, MULTIPLE 7"/>
    <property type="match status" value="1"/>
</dbReference>
<keyword evidence="5" id="KW-1185">Reference proteome</keyword>
<dbReference type="Gene3D" id="2.60.120.200">
    <property type="match status" value="4"/>
</dbReference>
<protein>
    <recommendedName>
        <fullName evidence="3">EGF-like domain-containing protein</fullName>
    </recommendedName>
</protein>
<feature type="domain" description="EGF-like" evidence="3">
    <location>
        <begin position="1872"/>
        <end position="1883"/>
    </location>
</feature>
<evidence type="ECO:0000259" key="3">
    <source>
        <dbReference type="PROSITE" id="PS00022"/>
    </source>
</evidence>
<proteinExistence type="predicted"/>
<organism evidence="4 5">
    <name type="scientific">Mya arenaria</name>
    <name type="common">Soft-shell clam</name>
    <dbReference type="NCBI Taxonomy" id="6604"/>
    <lineage>
        <taxon>Eukaryota</taxon>
        <taxon>Metazoa</taxon>
        <taxon>Spiralia</taxon>
        <taxon>Lophotrochozoa</taxon>
        <taxon>Mollusca</taxon>
        <taxon>Bivalvia</taxon>
        <taxon>Autobranchia</taxon>
        <taxon>Heteroconchia</taxon>
        <taxon>Euheterodonta</taxon>
        <taxon>Imparidentia</taxon>
        <taxon>Neoheterodontei</taxon>
        <taxon>Myida</taxon>
        <taxon>Myoidea</taxon>
        <taxon>Myidae</taxon>
        <taxon>Mya</taxon>
    </lineage>
</organism>
<evidence type="ECO:0000256" key="2">
    <source>
        <dbReference type="ARBA" id="ARBA00023157"/>
    </source>
</evidence>
<dbReference type="PROSITE" id="PS00022">
    <property type="entry name" value="EGF_1"/>
    <property type="match status" value="1"/>
</dbReference>
<dbReference type="SUPFAM" id="SSF49899">
    <property type="entry name" value="Concanavalin A-like lectins/glucanases"/>
    <property type="match status" value="5"/>
</dbReference>
<dbReference type="SUPFAM" id="SSF57184">
    <property type="entry name" value="Growth factor receptor domain"/>
    <property type="match status" value="1"/>
</dbReference>
<dbReference type="EMBL" id="CP111025">
    <property type="protein sequence ID" value="WAR26299.1"/>
    <property type="molecule type" value="Genomic_DNA"/>
</dbReference>
<dbReference type="CDD" id="cd00055">
    <property type="entry name" value="EGF_Lam"/>
    <property type="match status" value="1"/>
</dbReference>
<name>A0ABY7FZC5_MYAAR</name>
<dbReference type="Pfam" id="PF13385">
    <property type="entry name" value="Laminin_G_3"/>
    <property type="match status" value="1"/>
</dbReference>
<dbReference type="InterPro" id="IPR002049">
    <property type="entry name" value="LE_dom"/>
</dbReference>
<reference evidence="4" key="1">
    <citation type="submission" date="2022-11" db="EMBL/GenBank/DDBJ databases">
        <title>Centuries of genome instability and evolution in soft-shell clam transmissible cancer (bioRxiv).</title>
        <authorList>
            <person name="Hart S.F.M."/>
            <person name="Yonemitsu M.A."/>
            <person name="Giersch R.M."/>
            <person name="Beal B.F."/>
            <person name="Arriagada G."/>
            <person name="Davis B.W."/>
            <person name="Ostrander E.A."/>
            <person name="Goff S.P."/>
            <person name="Metzger M.J."/>
        </authorList>
    </citation>
    <scope>NUCLEOTIDE SEQUENCE</scope>
    <source>
        <strain evidence="4">MELC-2E11</strain>
        <tissue evidence="4">Siphon/mantle</tissue>
    </source>
</reference>
<evidence type="ECO:0000256" key="1">
    <source>
        <dbReference type="ARBA" id="ARBA00022729"/>
    </source>
</evidence>
<dbReference type="InterPro" id="IPR009030">
    <property type="entry name" value="Growth_fac_rcpt_cys_sf"/>
</dbReference>
<dbReference type="SMART" id="SM00181">
    <property type="entry name" value="EGF"/>
    <property type="match status" value="6"/>
</dbReference>
<gene>
    <name evidence="4" type="ORF">MAR_012003</name>
</gene>
<dbReference type="InterPro" id="IPR000742">
    <property type="entry name" value="EGF"/>
</dbReference>
<keyword evidence="2" id="KW-1015">Disulfide bond</keyword>
<evidence type="ECO:0000313" key="5">
    <source>
        <dbReference type="Proteomes" id="UP001164746"/>
    </source>
</evidence>
<evidence type="ECO:0000313" key="4">
    <source>
        <dbReference type="EMBL" id="WAR26299.1"/>
    </source>
</evidence>
<dbReference type="InterPro" id="IPR050969">
    <property type="entry name" value="Dev_Signal_Modulators"/>
</dbReference>